<comment type="caution">
    <text evidence="2">The sequence shown here is derived from an EMBL/GenBank/DDBJ whole genome shotgun (WGS) entry which is preliminary data.</text>
</comment>
<dbReference type="AlphaFoldDB" id="N1WMF6"/>
<organism evidence="2 3">
    <name type="scientific">Psychroflexus gondwanensis ACAM 44</name>
    <dbReference type="NCBI Taxonomy" id="1189619"/>
    <lineage>
        <taxon>Bacteria</taxon>
        <taxon>Pseudomonadati</taxon>
        <taxon>Bacteroidota</taxon>
        <taxon>Flavobacteriia</taxon>
        <taxon>Flavobacteriales</taxon>
        <taxon>Flavobacteriaceae</taxon>
        <taxon>Psychroflexus</taxon>
    </lineage>
</organism>
<dbReference type="PANTHER" id="PTHR12788:SF10">
    <property type="entry name" value="PROTEIN-TYROSINE SULFOTRANSFERASE"/>
    <property type="match status" value="1"/>
</dbReference>
<sequence length="312" mass="36291">MKHIFITGCPRSGTTMLGSILASSDSVIVTPESHFFNDFIFSHLSELSSSAKKMKMVDYYNNHYRFKQWGINASHIRNLPEQVTLSSYPKVIEETVKHYAKNHSSHKITDTYIRIDHTPSNIKDYKLLGSLFPDSKFVYIVRDPRAIYASIKDLDWGPNSAMKLSQLWIEYVAAYFALKKIDSSRVFLIKYEDLLDKPDIALKDLCEFLKLQYSESMFSNNSSFKLPKSTFSQHSLVGKALDKTRIDKWKKELNSKDIKIIEAYCGSSLDSFGYINFIGGYYRLTKEDKLMSYAKELYRYIPNKFRKKNREK</sequence>
<accession>N1WMF6</accession>
<dbReference type="Gene3D" id="3.40.50.300">
    <property type="entry name" value="P-loop containing nucleotide triphosphate hydrolases"/>
    <property type="match status" value="1"/>
</dbReference>
<dbReference type="GO" id="GO:0008476">
    <property type="term" value="F:protein-tyrosine sulfotransferase activity"/>
    <property type="evidence" value="ECO:0007669"/>
    <property type="project" value="InterPro"/>
</dbReference>
<dbReference type="Pfam" id="PF13469">
    <property type="entry name" value="Sulfotransfer_3"/>
    <property type="match status" value="1"/>
</dbReference>
<dbReference type="Proteomes" id="UP000012317">
    <property type="component" value="Unassembled WGS sequence"/>
</dbReference>
<evidence type="ECO:0000313" key="2">
    <source>
        <dbReference type="EMBL" id="EMY80185.1"/>
    </source>
</evidence>
<dbReference type="RefSeq" id="WP_003443681.1">
    <property type="nucleotide sequence ID" value="NZ_APLF01000018.1"/>
</dbReference>
<dbReference type="STRING" id="1189619.pgond44_13397"/>
<evidence type="ECO:0000256" key="1">
    <source>
        <dbReference type="ARBA" id="ARBA00022679"/>
    </source>
</evidence>
<reference evidence="2 3" key="1">
    <citation type="journal article" date="2014" name="Genome Biol. Evol.">
        <title>Extensive gene acquisition in the extremely psychrophilic bacterial species Psychroflexus torquis and the link to sea-ice ecosystem specialism.</title>
        <authorList>
            <person name="Feng S."/>
            <person name="Powell S.M."/>
            <person name="Wilson R."/>
            <person name="Bowman J.P."/>
        </authorList>
    </citation>
    <scope>NUCLEOTIDE SEQUENCE [LARGE SCALE GENOMIC DNA]</scope>
    <source>
        <strain evidence="2 3">ACAM 44</strain>
    </source>
</reference>
<dbReference type="InterPro" id="IPR026634">
    <property type="entry name" value="TPST-like"/>
</dbReference>
<evidence type="ECO:0000313" key="3">
    <source>
        <dbReference type="Proteomes" id="UP000012317"/>
    </source>
</evidence>
<dbReference type="EMBL" id="APLF01000018">
    <property type="protein sequence ID" value="EMY80185.1"/>
    <property type="molecule type" value="Genomic_DNA"/>
</dbReference>
<dbReference type="InterPro" id="IPR027417">
    <property type="entry name" value="P-loop_NTPase"/>
</dbReference>
<keyword evidence="1 2" id="KW-0808">Transferase</keyword>
<dbReference type="eggNOG" id="COG0615">
    <property type="taxonomic scope" value="Bacteria"/>
</dbReference>
<name>N1WMF6_9FLAO</name>
<keyword evidence="3" id="KW-1185">Reference proteome</keyword>
<dbReference type="SUPFAM" id="SSF52540">
    <property type="entry name" value="P-loop containing nucleoside triphosphate hydrolases"/>
    <property type="match status" value="1"/>
</dbReference>
<dbReference type="PANTHER" id="PTHR12788">
    <property type="entry name" value="PROTEIN-TYROSINE SULFOTRANSFERASE 2"/>
    <property type="match status" value="1"/>
</dbReference>
<gene>
    <name evidence="2" type="ORF">pgond44_13397</name>
</gene>
<protein>
    <submittedName>
        <fullName evidence="2">Sulfotransferase</fullName>
    </submittedName>
</protein>
<proteinExistence type="predicted"/>